<evidence type="ECO:0000313" key="1">
    <source>
        <dbReference type="EMBL" id="KAJ8724395.1"/>
    </source>
</evidence>
<name>A0ACC2QSG5_9NEOP</name>
<protein>
    <submittedName>
        <fullName evidence="1">Uncharacterized protein</fullName>
    </submittedName>
</protein>
<dbReference type="Proteomes" id="UP001231649">
    <property type="component" value="Chromosome 8"/>
</dbReference>
<dbReference type="EMBL" id="CM056784">
    <property type="protein sequence ID" value="KAJ8724395.1"/>
    <property type="molecule type" value="Genomic_DNA"/>
</dbReference>
<proteinExistence type="predicted"/>
<gene>
    <name evidence="1" type="ORF">PYW08_015869</name>
</gene>
<evidence type="ECO:0000313" key="2">
    <source>
        <dbReference type="Proteomes" id="UP001231649"/>
    </source>
</evidence>
<reference evidence="1" key="1">
    <citation type="submission" date="2023-03" db="EMBL/GenBank/DDBJ databases">
        <title>Chromosome-level genomes of two armyworms, Mythimna separata and Mythimna loreyi, provide insights into the biosynthesis and reception of sex pheromones.</title>
        <authorList>
            <person name="Zhao H."/>
        </authorList>
    </citation>
    <scope>NUCLEOTIDE SEQUENCE</scope>
    <source>
        <strain evidence="1">BeijingLab</strain>
    </source>
</reference>
<organism evidence="1 2">
    <name type="scientific">Mythimna loreyi</name>
    <dbReference type="NCBI Taxonomy" id="667449"/>
    <lineage>
        <taxon>Eukaryota</taxon>
        <taxon>Metazoa</taxon>
        <taxon>Ecdysozoa</taxon>
        <taxon>Arthropoda</taxon>
        <taxon>Hexapoda</taxon>
        <taxon>Insecta</taxon>
        <taxon>Pterygota</taxon>
        <taxon>Neoptera</taxon>
        <taxon>Endopterygota</taxon>
        <taxon>Lepidoptera</taxon>
        <taxon>Glossata</taxon>
        <taxon>Ditrysia</taxon>
        <taxon>Noctuoidea</taxon>
        <taxon>Noctuidae</taxon>
        <taxon>Noctuinae</taxon>
        <taxon>Hadenini</taxon>
        <taxon>Mythimna</taxon>
    </lineage>
</organism>
<keyword evidence="2" id="KW-1185">Reference proteome</keyword>
<sequence>MDQQFSLSWNNFHGNLTKGFAGLLGNGEFVDVTIAVEGHLLQAHKVILSICSPYFKKMFQMNPCQHPIVVLRDVSHKAMKDLLQFMYHGEVSVKREDLTSFIGTAEVLQIKGLTNKETEEDEDSEREQDLAKQRTETQNNTPDAESCVSDNYDTGVNDDTTQNNDLELLKQRQLIEKLHRISNLKRKSTEFLQKNYFSDILNPEKRPKTKEKPIYTQNNQIFQTNNFENIKNLYDDNPVDISSSYNIHLQKTNTPDFNEKTKDQSLSDNGLDLKTECDDSDIIVTDPAVCSNPKNYESSREGKKDLSIPMDYPSPQDSALSLVVNGSNENQQLPVRYKYIYSRKGHKQLVHMNFVYTKHSTTHGKTSWRCVQYFSLNRCPATVETIDSMIYAINHQHNHEDCYEKLSRNNIYEMSVSPK</sequence>
<accession>A0ACC2QSG5</accession>
<comment type="caution">
    <text evidence="1">The sequence shown here is derived from an EMBL/GenBank/DDBJ whole genome shotgun (WGS) entry which is preliminary data.</text>
</comment>